<accession>A0AAJ0U991</accession>
<evidence type="ECO:0000313" key="1">
    <source>
        <dbReference type="EMBL" id="MBK1707035.1"/>
    </source>
</evidence>
<dbReference type="RefSeq" id="WP_200348513.1">
    <property type="nucleotide sequence ID" value="NZ_NRSJ01000060.1"/>
</dbReference>
<name>A0AAJ0U991_9GAMM</name>
<dbReference type="Proteomes" id="UP001296776">
    <property type="component" value="Unassembled WGS sequence"/>
</dbReference>
<dbReference type="EMBL" id="NRSJ01000060">
    <property type="protein sequence ID" value="MBK1707035.1"/>
    <property type="molecule type" value="Genomic_DNA"/>
</dbReference>
<gene>
    <name evidence="1" type="ORF">CKO40_21485</name>
</gene>
<reference evidence="1" key="2">
    <citation type="journal article" date="2020" name="Microorganisms">
        <title>Osmotic Adaptation and Compatible Solute Biosynthesis of Phototrophic Bacteria as Revealed from Genome Analyses.</title>
        <authorList>
            <person name="Imhoff J.F."/>
            <person name="Rahn T."/>
            <person name="Kunzel S."/>
            <person name="Keller A."/>
            <person name="Neulinger S.C."/>
        </authorList>
    </citation>
    <scope>NUCLEOTIDE SEQUENCE</scope>
    <source>
        <strain evidence="1">DSM 11080</strain>
    </source>
</reference>
<dbReference type="AlphaFoldDB" id="A0AAJ0U991"/>
<sequence>MKTTAYQTDAQLQHQAHEILSRELDVTSFIRFIQHYEQGQGDYTSDREHWQSAYSVDSLADAIVAWKQDGRDAGDACSDTL</sequence>
<organism evidence="1 2">
    <name type="scientific">Halochromatium glycolicum</name>
    <dbReference type="NCBI Taxonomy" id="85075"/>
    <lineage>
        <taxon>Bacteria</taxon>
        <taxon>Pseudomonadati</taxon>
        <taxon>Pseudomonadota</taxon>
        <taxon>Gammaproteobacteria</taxon>
        <taxon>Chromatiales</taxon>
        <taxon>Chromatiaceae</taxon>
        <taxon>Halochromatium</taxon>
    </lineage>
</organism>
<protein>
    <submittedName>
        <fullName evidence="1">Uncharacterized protein</fullName>
    </submittedName>
</protein>
<evidence type="ECO:0000313" key="2">
    <source>
        <dbReference type="Proteomes" id="UP001296776"/>
    </source>
</evidence>
<keyword evidence="2" id="KW-1185">Reference proteome</keyword>
<proteinExistence type="predicted"/>
<comment type="caution">
    <text evidence="1">The sequence shown here is derived from an EMBL/GenBank/DDBJ whole genome shotgun (WGS) entry which is preliminary data.</text>
</comment>
<reference evidence="1" key="1">
    <citation type="submission" date="2017-08" db="EMBL/GenBank/DDBJ databases">
        <authorList>
            <person name="Imhoff J.F."/>
            <person name="Rahn T."/>
            <person name="Kuenzel S."/>
            <person name="Neulinger S.C."/>
        </authorList>
    </citation>
    <scope>NUCLEOTIDE SEQUENCE</scope>
    <source>
        <strain evidence="1">DSM 11080</strain>
    </source>
</reference>